<dbReference type="InterPro" id="IPR001623">
    <property type="entry name" value="DnaJ_domain"/>
</dbReference>
<dbReference type="InterPro" id="IPR051938">
    <property type="entry name" value="Apopto_cytoskel_mod"/>
</dbReference>
<dbReference type="SUPFAM" id="SSF46565">
    <property type="entry name" value="Chaperone J-domain"/>
    <property type="match status" value="1"/>
</dbReference>
<protein>
    <recommendedName>
        <fullName evidence="3">J domain-containing protein</fullName>
    </recommendedName>
</protein>
<feature type="region of interest" description="Disordered" evidence="2">
    <location>
        <begin position="169"/>
        <end position="202"/>
    </location>
</feature>
<organism evidence="4 5">
    <name type="scientific">Jaapia argillacea MUCL 33604</name>
    <dbReference type="NCBI Taxonomy" id="933084"/>
    <lineage>
        <taxon>Eukaryota</taxon>
        <taxon>Fungi</taxon>
        <taxon>Dikarya</taxon>
        <taxon>Basidiomycota</taxon>
        <taxon>Agaricomycotina</taxon>
        <taxon>Agaricomycetes</taxon>
        <taxon>Agaricomycetidae</taxon>
        <taxon>Jaapiales</taxon>
        <taxon>Jaapiaceae</taxon>
        <taxon>Jaapia</taxon>
    </lineage>
</organism>
<keyword evidence="1" id="KW-0143">Chaperone</keyword>
<name>A0A067PF41_9AGAM</name>
<evidence type="ECO:0000259" key="3">
    <source>
        <dbReference type="PROSITE" id="PS50076"/>
    </source>
</evidence>
<dbReference type="PROSITE" id="PS50076">
    <property type="entry name" value="DNAJ_2"/>
    <property type="match status" value="1"/>
</dbReference>
<dbReference type="InParanoid" id="A0A067PF41"/>
<gene>
    <name evidence="4" type="ORF">JAAARDRAFT_39205</name>
</gene>
<dbReference type="STRING" id="933084.A0A067PF41"/>
<accession>A0A067PF41</accession>
<dbReference type="AlphaFoldDB" id="A0A067PF41"/>
<dbReference type="PRINTS" id="PR00625">
    <property type="entry name" value="JDOMAIN"/>
</dbReference>
<sequence>MFQRSFHSTPRPWTQLLLSRSASTSSNPLPFPAHPDPTPQQIFHLPITASQKDIKKRYYDLVRIYHPDSPISRVVGPEVAHARFQAIGSAYNVLRGKSPQAVGEEPRPQYNDLNTAMWKARQRQRAELNFGMDERWKERLLVGTMLLTIAAFVAQTFATRRQALAEAVKEAKAQPVTSPMVLQGSRHRRDEERLTAPDGDVQ</sequence>
<dbReference type="PANTHER" id="PTHR44145:SF3">
    <property type="entry name" value="DNAJ HOMOLOG SUBFAMILY A MEMBER 3, MITOCHONDRIAL"/>
    <property type="match status" value="1"/>
</dbReference>
<evidence type="ECO:0000256" key="2">
    <source>
        <dbReference type="SAM" id="MobiDB-lite"/>
    </source>
</evidence>
<dbReference type="HOGENOM" id="CLU_091449_1_0_1"/>
<dbReference type="OrthoDB" id="445556at2759"/>
<dbReference type="SMART" id="SM00271">
    <property type="entry name" value="DnaJ"/>
    <property type="match status" value="1"/>
</dbReference>
<dbReference type="Gene3D" id="1.10.287.110">
    <property type="entry name" value="DnaJ domain"/>
    <property type="match status" value="1"/>
</dbReference>
<dbReference type="Proteomes" id="UP000027265">
    <property type="component" value="Unassembled WGS sequence"/>
</dbReference>
<proteinExistence type="predicted"/>
<dbReference type="FunCoup" id="A0A067PF41">
    <property type="interactions" value="24"/>
</dbReference>
<keyword evidence="5" id="KW-1185">Reference proteome</keyword>
<dbReference type="CDD" id="cd06257">
    <property type="entry name" value="DnaJ"/>
    <property type="match status" value="1"/>
</dbReference>
<evidence type="ECO:0000313" key="5">
    <source>
        <dbReference type="Proteomes" id="UP000027265"/>
    </source>
</evidence>
<dbReference type="EMBL" id="KL197733">
    <property type="protein sequence ID" value="KDQ53518.1"/>
    <property type="molecule type" value="Genomic_DNA"/>
</dbReference>
<dbReference type="InterPro" id="IPR036869">
    <property type="entry name" value="J_dom_sf"/>
</dbReference>
<evidence type="ECO:0000256" key="1">
    <source>
        <dbReference type="ARBA" id="ARBA00023186"/>
    </source>
</evidence>
<feature type="domain" description="J" evidence="3">
    <location>
        <begin position="38"/>
        <end position="114"/>
    </location>
</feature>
<reference evidence="5" key="1">
    <citation type="journal article" date="2014" name="Proc. Natl. Acad. Sci. U.S.A.">
        <title>Extensive sampling of basidiomycete genomes demonstrates inadequacy of the white-rot/brown-rot paradigm for wood decay fungi.</title>
        <authorList>
            <person name="Riley R."/>
            <person name="Salamov A.A."/>
            <person name="Brown D.W."/>
            <person name="Nagy L.G."/>
            <person name="Floudas D."/>
            <person name="Held B.W."/>
            <person name="Levasseur A."/>
            <person name="Lombard V."/>
            <person name="Morin E."/>
            <person name="Otillar R."/>
            <person name="Lindquist E.A."/>
            <person name="Sun H."/>
            <person name="LaButti K.M."/>
            <person name="Schmutz J."/>
            <person name="Jabbour D."/>
            <person name="Luo H."/>
            <person name="Baker S.E."/>
            <person name="Pisabarro A.G."/>
            <person name="Walton J.D."/>
            <person name="Blanchette R.A."/>
            <person name="Henrissat B."/>
            <person name="Martin F."/>
            <person name="Cullen D."/>
            <person name="Hibbett D.S."/>
            <person name="Grigoriev I.V."/>
        </authorList>
    </citation>
    <scope>NUCLEOTIDE SEQUENCE [LARGE SCALE GENOMIC DNA]</scope>
    <source>
        <strain evidence="5">MUCL 33604</strain>
    </source>
</reference>
<dbReference type="Pfam" id="PF00226">
    <property type="entry name" value="DnaJ"/>
    <property type="match status" value="1"/>
</dbReference>
<dbReference type="PANTHER" id="PTHR44145">
    <property type="entry name" value="DNAJ HOMOLOG SUBFAMILY A MEMBER 3, MITOCHONDRIAL"/>
    <property type="match status" value="1"/>
</dbReference>
<evidence type="ECO:0000313" key="4">
    <source>
        <dbReference type="EMBL" id="KDQ53518.1"/>
    </source>
</evidence>